<dbReference type="RefSeq" id="WP_085111227.1">
    <property type="nucleotide sequence ID" value="NZ_JACKSN010000018.1"/>
</dbReference>
<keyword evidence="5" id="KW-0411">Iron-sulfur</keyword>
<evidence type="ECO:0000256" key="4">
    <source>
        <dbReference type="ARBA" id="ARBA00023004"/>
    </source>
</evidence>
<dbReference type="SUPFAM" id="SSF50022">
    <property type="entry name" value="ISP domain"/>
    <property type="match status" value="1"/>
</dbReference>
<name>A0A1X2EFR4_9MYCO</name>
<keyword evidence="9" id="KW-1185">Reference proteome</keyword>
<evidence type="ECO:0000256" key="5">
    <source>
        <dbReference type="ARBA" id="ARBA00023014"/>
    </source>
</evidence>
<feature type="domain" description="Rieske" evidence="7">
    <location>
        <begin position="19"/>
        <end position="120"/>
    </location>
</feature>
<dbReference type="GO" id="GO:0004497">
    <property type="term" value="F:monooxygenase activity"/>
    <property type="evidence" value="ECO:0007669"/>
    <property type="project" value="UniProtKB-ARBA"/>
</dbReference>
<dbReference type="InterPro" id="IPR036922">
    <property type="entry name" value="Rieske_2Fe-2S_sf"/>
</dbReference>
<keyword evidence="3" id="KW-0560">Oxidoreductase</keyword>
<keyword evidence="1" id="KW-0001">2Fe-2S</keyword>
<dbReference type="STRING" id="1798.AWC30_15920"/>
<dbReference type="NCBIfam" id="TIGR02378">
    <property type="entry name" value="nirD_assim_sml"/>
    <property type="match status" value="1"/>
</dbReference>
<dbReference type="PROSITE" id="PS51296">
    <property type="entry name" value="RIESKE"/>
    <property type="match status" value="1"/>
</dbReference>
<dbReference type="Gene3D" id="2.102.10.10">
    <property type="entry name" value="Rieske [2Fe-2S] iron-sulphur domain"/>
    <property type="match status" value="1"/>
</dbReference>
<dbReference type="InterPro" id="IPR012748">
    <property type="entry name" value="Rieske-like_NirD"/>
</dbReference>
<dbReference type="PROSITE" id="PS51300">
    <property type="entry name" value="NIRD"/>
    <property type="match status" value="1"/>
</dbReference>
<dbReference type="GO" id="GO:0051537">
    <property type="term" value="F:2 iron, 2 sulfur cluster binding"/>
    <property type="evidence" value="ECO:0007669"/>
    <property type="project" value="UniProtKB-KW"/>
</dbReference>
<evidence type="ECO:0000256" key="6">
    <source>
        <dbReference type="ARBA" id="ARBA00023063"/>
    </source>
</evidence>
<keyword evidence="6" id="KW-0534">Nitrate assimilation</keyword>
<organism evidence="8 9">
    <name type="scientific">Mycolicibacillus trivialis</name>
    <dbReference type="NCBI Taxonomy" id="1798"/>
    <lineage>
        <taxon>Bacteria</taxon>
        <taxon>Bacillati</taxon>
        <taxon>Actinomycetota</taxon>
        <taxon>Actinomycetes</taxon>
        <taxon>Mycobacteriales</taxon>
        <taxon>Mycobacteriaceae</taxon>
        <taxon>Mycolicibacillus</taxon>
    </lineage>
</organism>
<dbReference type="GO" id="GO:0016705">
    <property type="term" value="F:oxidoreductase activity, acting on paired donors, with incorporation or reduction of molecular oxygen"/>
    <property type="evidence" value="ECO:0007669"/>
    <property type="project" value="UniProtKB-ARBA"/>
</dbReference>
<keyword evidence="2" id="KW-0479">Metal-binding</keyword>
<dbReference type="InterPro" id="IPR017941">
    <property type="entry name" value="Rieske_2Fe-2S"/>
</dbReference>
<dbReference type="PANTHER" id="PTHR40562:SF1">
    <property type="entry name" value="NITRITE REDUCTASE (NADH) SMALL SUBUNIT"/>
    <property type="match status" value="1"/>
</dbReference>
<evidence type="ECO:0000256" key="3">
    <source>
        <dbReference type="ARBA" id="ARBA00023002"/>
    </source>
</evidence>
<dbReference type="InterPro" id="IPR017881">
    <property type="entry name" value="NirD"/>
</dbReference>
<keyword evidence="4" id="KW-0408">Iron</keyword>
<dbReference type="CDD" id="cd03529">
    <property type="entry name" value="Rieske_NirD"/>
    <property type="match status" value="1"/>
</dbReference>
<dbReference type="AlphaFoldDB" id="A0A1X2EFR4"/>
<dbReference type="EMBL" id="LQPZ01000044">
    <property type="protein sequence ID" value="ORX00199.1"/>
    <property type="molecule type" value="Genomic_DNA"/>
</dbReference>
<dbReference type="GO" id="GO:0042128">
    <property type="term" value="P:nitrate assimilation"/>
    <property type="evidence" value="ECO:0007669"/>
    <property type="project" value="UniProtKB-KW"/>
</dbReference>
<evidence type="ECO:0000259" key="7">
    <source>
        <dbReference type="PROSITE" id="PS51296"/>
    </source>
</evidence>
<evidence type="ECO:0000256" key="2">
    <source>
        <dbReference type="ARBA" id="ARBA00022723"/>
    </source>
</evidence>
<dbReference type="GO" id="GO:0008942">
    <property type="term" value="F:nitrite reductase [NAD(P)H] activity"/>
    <property type="evidence" value="ECO:0007669"/>
    <property type="project" value="InterPro"/>
</dbReference>
<evidence type="ECO:0000256" key="1">
    <source>
        <dbReference type="ARBA" id="ARBA00022714"/>
    </source>
</evidence>
<dbReference type="GO" id="GO:0046872">
    <property type="term" value="F:metal ion binding"/>
    <property type="evidence" value="ECO:0007669"/>
    <property type="project" value="UniProtKB-KW"/>
</dbReference>
<sequence>MTLLDTDRFDSAADSAGWTTACRYEHLIPGRGVAVLLDDGEQAALFRLADGSLRAIGNIDPFFGAGVLSRGLVGDRGGRAVVASPLKKHLFDLDDGSCLDDPRAAVPVYAARVTAEGLVAVGRAGAGVAA</sequence>
<protein>
    <submittedName>
        <fullName evidence="8">Nitrite reductase small subunit</fullName>
    </submittedName>
</protein>
<accession>A0A1X2EFR4</accession>
<dbReference type="Proteomes" id="UP000193090">
    <property type="component" value="Unassembled WGS sequence"/>
</dbReference>
<dbReference type="PANTHER" id="PTHR40562">
    <property type="match status" value="1"/>
</dbReference>
<reference evidence="8 9" key="1">
    <citation type="submission" date="2016-01" db="EMBL/GenBank/DDBJ databases">
        <title>The new phylogeny of the genus Mycobacterium.</title>
        <authorList>
            <person name="Tarcisio F."/>
            <person name="Conor M."/>
            <person name="Antonella G."/>
            <person name="Elisabetta G."/>
            <person name="Giulia F.S."/>
            <person name="Sara T."/>
            <person name="Anna F."/>
            <person name="Clotilde B."/>
            <person name="Roberto B."/>
            <person name="Veronica D.S."/>
            <person name="Fabio R."/>
            <person name="Monica P."/>
            <person name="Olivier J."/>
            <person name="Enrico T."/>
            <person name="Nicola S."/>
        </authorList>
    </citation>
    <scope>NUCLEOTIDE SEQUENCE [LARGE SCALE GENOMIC DNA]</scope>
    <source>
        <strain evidence="8 9">DSM 44153</strain>
    </source>
</reference>
<evidence type="ECO:0000313" key="9">
    <source>
        <dbReference type="Proteomes" id="UP000193090"/>
    </source>
</evidence>
<dbReference type="Pfam" id="PF13806">
    <property type="entry name" value="Rieske_2"/>
    <property type="match status" value="1"/>
</dbReference>
<dbReference type="OrthoDB" id="3213360at2"/>
<comment type="caution">
    <text evidence="8">The sequence shown here is derived from an EMBL/GenBank/DDBJ whole genome shotgun (WGS) entry which is preliminary data.</text>
</comment>
<gene>
    <name evidence="8" type="ORF">AWC30_15920</name>
</gene>
<evidence type="ECO:0000313" key="8">
    <source>
        <dbReference type="EMBL" id="ORX00199.1"/>
    </source>
</evidence>
<proteinExistence type="predicted"/>